<dbReference type="CDD" id="cd12811">
    <property type="entry name" value="MALA"/>
    <property type="match status" value="1"/>
</dbReference>
<proteinExistence type="predicted"/>
<dbReference type="EMBL" id="JAUIQD010000003">
    <property type="protein sequence ID" value="KAK3356709.1"/>
    <property type="molecule type" value="Genomic_DNA"/>
</dbReference>
<evidence type="ECO:0000313" key="2">
    <source>
        <dbReference type="EMBL" id="KAK3356709.1"/>
    </source>
</evidence>
<feature type="chain" id="PRO_5042507749" description="TRI14-like protein" evidence="1">
    <location>
        <begin position="21"/>
        <end position="362"/>
    </location>
</feature>
<dbReference type="AlphaFoldDB" id="A0AAJ0HL11"/>
<evidence type="ECO:0008006" key="4">
    <source>
        <dbReference type="Google" id="ProtNLM"/>
    </source>
</evidence>
<reference evidence="2" key="2">
    <citation type="submission" date="2023-06" db="EMBL/GenBank/DDBJ databases">
        <authorList>
            <consortium name="Lawrence Berkeley National Laboratory"/>
            <person name="Haridas S."/>
            <person name="Hensen N."/>
            <person name="Bonometti L."/>
            <person name="Westerberg I."/>
            <person name="Brannstrom I.O."/>
            <person name="Guillou S."/>
            <person name="Cros-Aarteil S."/>
            <person name="Calhoun S."/>
            <person name="Kuo A."/>
            <person name="Mondo S."/>
            <person name="Pangilinan J."/>
            <person name="Riley R."/>
            <person name="Labutti K."/>
            <person name="Andreopoulos B."/>
            <person name="Lipzen A."/>
            <person name="Chen C."/>
            <person name="Yanf M."/>
            <person name="Daum C."/>
            <person name="Ng V."/>
            <person name="Clum A."/>
            <person name="Steindorff A."/>
            <person name="Ohm R."/>
            <person name="Martin F."/>
            <person name="Silar P."/>
            <person name="Natvig D."/>
            <person name="Lalanne C."/>
            <person name="Gautier V."/>
            <person name="Ament-Velasquez S.L."/>
            <person name="Kruys A."/>
            <person name="Hutchinson M.I."/>
            <person name="Powell A.J."/>
            <person name="Barry K."/>
            <person name="Miller A.N."/>
            <person name="Grigoriev I.V."/>
            <person name="Debuchy R."/>
            <person name="Gladieux P."/>
            <person name="Thoren M.H."/>
            <person name="Johannesson H."/>
        </authorList>
    </citation>
    <scope>NUCLEOTIDE SEQUENCE</scope>
    <source>
        <strain evidence="2">CBS 955.72</strain>
    </source>
</reference>
<feature type="signal peptide" evidence="1">
    <location>
        <begin position="1"/>
        <end position="20"/>
    </location>
</feature>
<dbReference type="InterPro" id="IPR054550">
    <property type="entry name" value="Mala_s_1-like"/>
</dbReference>
<gene>
    <name evidence="2" type="ORF">B0T25DRAFT_566046</name>
</gene>
<dbReference type="InterPro" id="IPR011044">
    <property type="entry name" value="Quino_amine_DH_bsu"/>
</dbReference>
<comment type="caution">
    <text evidence="2">The sequence shown here is derived from an EMBL/GenBank/DDBJ whole genome shotgun (WGS) entry which is preliminary data.</text>
</comment>
<keyword evidence="3" id="KW-1185">Reference proteome</keyword>
<name>A0AAJ0HL11_9PEZI</name>
<keyword evidence="1" id="KW-0732">Signal</keyword>
<dbReference type="SUPFAM" id="SSF50969">
    <property type="entry name" value="YVTN repeat-like/Quinoprotein amine dehydrogenase"/>
    <property type="match status" value="1"/>
</dbReference>
<reference evidence="2" key="1">
    <citation type="journal article" date="2023" name="Mol. Phylogenet. Evol.">
        <title>Genome-scale phylogeny and comparative genomics of the fungal order Sordariales.</title>
        <authorList>
            <person name="Hensen N."/>
            <person name="Bonometti L."/>
            <person name="Westerberg I."/>
            <person name="Brannstrom I.O."/>
            <person name="Guillou S."/>
            <person name="Cros-Aarteil S."/>
            <person name="Calhoun S."/>
            <person name="Haridas S."/>
            <person name="Kuo A."/>
            <person name="Mondo S."/>
            <person name="Pangilinan J."/>
            <person name="Riley R."/>
            <person name="LaButti K."/>
            <person name="Andreopoulos B."/>
            <person name="Lipzen A."/>
            <person name="Chen C."/>
            <person name="Yan M."/>
            <person name="Daum C."/>
            <person name="Ng V."/>
            <person name="Clum A."/>
            <person name="Steindorff A."/>
            <person name="Ohm R.A."/>
            <person name="Martin F."/>
            <person name="Silar P."/>
            <person name="Natvig D.O."/>
            <person name="Lalanne C."/>
            <person name="Gautier V."/>
            <person name="Ament-Velasquez S.L."/>
            <person name="Kruys A."/>
            <person name="Hutchinson M.I."/>
            <person name="Powell A.J."/>
            <person name="Barry K."/>
            <person name="Miller A.N."/>
            <person name="Grigoriev I.V."/>
            <person name="Debuchy R."/>
            <person name="Gladieux P."/>
            <person name="Hiltunen Thoren M."/>
            <person name="Johannesson H."/>
        </authorList>
    </citation>
    <scope>NUCLEOTIDE SEQUENCE</scope>
    <source>
        <strain evidence="2">CBS 955.72</strain>
    </source>
</reference>
<sequence length="362" mass="39663">MVNFLRVLGLGLLLAAITLAASLDLPPRGLHKKCPPFKGGDFAIDYFQLYPENADWDQDRCVVWIGCVWNATVAIYDPYARKVTQVLEIPGTSHTGSQHIGGVAWDPHTGLVTILTDSARPWETGGADISGEHLIIKYDAVRKKTLWTLNISDLTHERYGGFQDIETDRRGNTYVVGSWPGTVLQADRLGKAVRPWYLPDPLPPTTKIGFGGLAAVPGTEILLSVDGDGRLYRFDMRDNVGKPVLVPAVPDVRYTFNDAVYLPPKYGGRVLLNSVGPDGVQVLRSRDEWGTAENIGTIPHRTSPEYNGSVVTATVQIGDPGSIYTIVGFWDQPWVPGTVAGNRSTFPMPDITKEIEALLTLK</sequence>
<accession>A0AAJ0HL11</accession>
<protein>
    <recommendedName>
        <fullName evidence="4">TRI14-like protein</fullName>
    </recommendedName>
</protein>
<evidence type="ECO:0000313" key="3">
    <source>
        <dbReference type="Proteomes" id="UP001275084"/>
    </source>
</evidence>
<evidence type="ECO:0000256" key="1">
    <source>
        <dbReference type="SAM" id="SignalP"/>
    </source>
</evidence>
<dbReference type="Proteomes" id="UP001275084">
    <property type="component" value="Unassembled WGS sequence"/>
</dbReference>
<organism evidence="2 3">
    <name type="scientific">Lasiosphaeria hispida</name>
    <dbReference type="NCBI Taxonomy" id="260671"/>
    <lineage>
        <taxon>Eukaryota</taxon>
        <taxon>Fungi</taxon>
        <taxon>Dikarya</taxon>
        <taxon>Ascomycota</taxon>
        <taxon>Pezizomycotina</taxon>
        <taxon>Sordariomycetes</taxon>
        <taxon>Sordariomycetidae</taxon>
        <taxon>Sordariales</taxon>
        <taxon>Lasiosphaeriaceae</taxon>
        <taxon>Lasiosphaeria</taxon>
    </lineage>
</organism>